<reference evidence="1" key="1">
    <citation type="submission" date="2023-10" db="EMBL/GenBank/DDBJ databases">
        <title>Supernatant from a Refined Defined Microbial Community Protects Mice from Clostridioides difficile Infection.</title>
        <authorList>
            <person name="Douchant K."/>
            <person name="He S.-M."/>
            <person name="Noordhof C."/>
            <person name="Greenlaw J."/>
            <person name="Schroeter K."/>
            <person name="Vancuren S.J."/>
            <person name="Sjaarda C."/>
            <person name="Allen-Vercoe E."/>
            <person name="Gloor G.B."/>
            <person name="Vanner S.J."/>
            <person name="Petrof E.O."/>
            <person name="Sheth P.M."/>
            <person name="Guzman M."/>
        </authorList>
    </citation>
    <scope>NUCLEOTIDE SEQUENCE</scope>
    <source>
        <strain evidence="1">16-6-I_4_FM</strain>
    </source>
</reference>
<feature type="non-terminal residue" evidence="1">
    <location>
        <position position="67"/>
    </location>
</feature>
<name>A0AAW9CJ24_BIFLN</name>
<proteinExistence type="predicted"/>
<protein>
    <submittedName>
        <fullName evidence="1">Uncharacterized protein</fullName>
    </submittedName>
</protein>
<evidence type="ECO:0000313" key="1">
    <source>
        <dbReference type="EMBL" id="MDW7547291.1"/>
    </source>
</evidence>
<dbReference type="AlphaFoldDB" id="A0AAW9CJ24"/>
<comment type="caution">
    <text evidence="1">The sequence shown here is derived from an EMBL/GenBank/DDBJ whole genome shotgun (WGS) entry which is preliminary data.</text>
</comment>
<accession>A0AAW9CJ24</accession>
<dbReference type="EMBL" id="JAWUDL010000066">
    <property type="protein sequence ID" value="MDW7547291.1"/>
    <property type="molecule type" value="Genomic_DNA"/>
</dbReference>
<evidence type="ECO:0000313" key="2">
    <source>
        <dbReference type="Proteomes" id="UP001272183"/>
    </source>
</evidence>
<gene>
    <name evidence="1" type="ORF">SCX10_10880</name>
</gene>
<dbReference type="Proteomes" id="UP001272183">
    <property type="component" value="Unassembled WGS sequence"/>
</dbReference>
<sequence length="67" mass="7421">MFCRPAATPEQECHKAPAALGTQVAVYEDSIGQLILQWLRKPEYWSEGSSGTQALWHAYTPESVTPS</sequence>
<organism evidence="1 2">
    <name type="scientific">Bifidobacterium longum</name>
    <dbReference type="NCBI Taxonomy" id="216816"/>
    <lineage>
        <taxon>Bacteria</taxon>
        <taxon>Bacillati</taxon>
        <taxon>Actinomycetota</taxon>
        <taxon>Actinomycetes</taxon>
        <taxon>Bifidobacteriales</taxon>
        <taxon>Bifidobacteriaceae</taxon>
        <taxon>Bifidobacterium</taxon>
    </lineage>
</organism>